<feature type="region of interest" description="Disordered" evidence="1">
    <location>
        <begin position="1"/>
        <end position="47"/>
    </location>
</feature>
<accession>A0A1I8FVQ9</accession>
<protein>
    <submittedName>
        <fullName evidence="3">Uncharacterized protein</fullName>
    </submittedName>
</protein>
<dbReference type="Proteomes" id="UP000095280">
    <property type="component" value="Unplaced"/>
</dbReference>
<dbReference type="AlphaFoldDB" id="A0A1I8FVQ9"/>
<keyword evidence="2" id="KW-1185">Reference proteome</keyword>
<evidence type="ECO:0000256" key="1">
    <source>
        <dbReference type="SAM" id="MobiDB-lite"/>
    </source>
</evidence>
<sequence>MSEMTSNQKSKAKTGLHYSTPMRSSSSMCRQRSSAQQTEAQAPDVELHGMRVSFDRLQRYSTVPDAAHVSSAAAATSTSKKSAAGSRRQERLDSVRTAGSDADRCCSFECSSCDML</sequence>
<dbReference type="WBParaSite" id="maker-uti_cns_0000182-snap-gene-2.5-mRNA-1">
    <property type="protein sequence ID" value="maker-uti_cns_0000182-snap-gene-2.5-mRNA-1"/>
    <property type="gene ID" value="maker-uti_cns_0000182-snap-gene-2.5"/>
</dbReference>
<feature type="region of interest" description="Disordered" evidence="1">
    <location>
        <begin position="65"/>
        <end position="97"/>
    </location>
</feature>
<organism evidence="2 3">
    <name type="scientific">Macrostomum lignano</name>
    <dbReference type="NCBI Taxonomy" id="282301"/>
    <lineage>
        <taxon>Eukaryota</taxon>
        <taxon>Metazoa</taxon>
        <taxon>Spiralia</taxon>
        <taxon>Lophotrochozoa</taxon>
        <taxon>Platyhelminthes</taxon>
        <taxon>Rhabditophora</taxon>
        <taxon>Macrostomorpha</taxon>
        <taxon>Macrostomida</taxon>
        <taxon>Macrostomidae</taxon>
        <taxon>Macrostomum</taxon>
    </lineage>
</organism>
<evidence type="ECO:0000313" key="2">
    <source>
        <dbReference type="Proteomes" id="UP000095280"/>
    </source>
</evidence>
<proteinExistence type="predicted"/>
<name>A0A1I8FVQ9_9PLAT</name>
<reference evidence="3" key="1">
    <citation type="submission" date="2016-11" db="UniProtKB">
        <authorList>
            <consortium name="WormBaseParasite"/>
        </authorList>
    </citation>
    <scope>IDENTIFICATION</scope>
</reference>
<feature type="compositionally biased region" description="Low complexity" evidence="1">
    <location>
        <begin position="23"/>
        <end position="37"/>
    </location>
</feature>
<evidence type="ECO:0000313" key="3">
    <source>
        <dbReference type="WBParaSite" id="maker-uti_cns_0000182-snap-gene-2.5-mRNA-1"/>
    </source>
</evidence>
<feature type="compositionally biased region" description="Low complexity" evidence="1">
    <location>
        <begin position="70"/>
        <end position="86"/>
    </location>
</feature>